<feature type="compositionally biased region" description="Polar residues" evidence="2">
    <location>
        <begin position="47"/>
        <end position="56"/>
    </location>
</feature>
<dbReference type="Gene3D" id="3.40.50.300">
    <property type="entry name" value="P-loop containing nucleotide triphosphate hydrolases"/>
    <property type="match status" value="1"/>
</dbReference>
<protein>
    <recommendedName>
        <fullName evidence="5">Genetic interactor of prohibitins 3, mitochondrial</fullName>
    </recommendedName>
</protein>
<feature type="region of interest" description="Disordered" evidence="2">
    <location>
        <begin position="754"/>
        <end position="783"/>
    </location>
</feature>
<dbReference type="GO" id="GO:0005739">
    <property type="term" value="C:mitochondrion"/>
    <property type="evidence" value="ECO:0007669"/>
    <property type="project" value="TreeGrafter"/>
</dbReference>
<dbReference type="KEGG" id="mbe:MBM_09053"/>
<dbReference type="PANTHER" id="PTHR46434">
    <property type="entry name" value="GENETIC INTERACTOR OF PROHIBITINS 3, MITOCHONDRIAL"/>
    <property type="match status" value="1"/>
</dbReference>
<organism evidence="3 4">
    <name type="scientific">Marssonina brunnea f. sp. multigermtubi (strain MB_m1)</name>
    <name type="common">Marssonina leaf spot fungus</name>
    <dbReference type="NCBI Taxonomy" id="1072389"/>
    <lineage>
        <taxon>Eukaryota</taxon>
        <taxon>Fungi</taxon>
        <taxon>Dikarya</taxon>
        <taxon>Ascomycota</taxon>
        <taxon>Pezizomycotina</taxon>
        <taxon>Leotiomycetes</taxon>
        <taxon>Helotiales</taxon>
        <taxon>Drepanopezizaceae</taxon>
        <taxon>Drepanopeziza</taxon>
    </lineage>
</organism>
<dbReference type="OrthoDB" id="1696305at2759"/>
<evidence type="ECO:0000256" key="1">
    <source>
        <dbReference type="SAM" id="Coils"/>
    </source>
</evidence>
<dbReference type="GeneID" id="18764988"/>
<dbReference type="EMBL" id="JH921454">
    <property type="protein sequence ID" value="EKD12824.1"/>
    <property type="molecule type" value="Genomic_DNA"/>
</dbReference>
<dbReference type="eggNOG" id="KOG1249">
    <property type="taxonomic scope" value="Eukaryota"/>
</dbReference>
<dbReference type="AlphaFoldDB" id="K1XK60"/>
<proteinExistence type="predicted"/>
<dbReference type="OMA" id="GWLNNKP"/>
<evidence type="ECO:0000313" key="4">
    <source>
        <dbReference type="Proteomes" id="UP000006753"/>
    </source>
</evidence>
<accession>K1XK60</accession>
<evidence type="ECO:0000313" key="3">
    <source>
        <dbReference type="EMBL" id="EKD12824.1"/>
    </source>
</evidence>
<gene>
    <name evidence="3" type="ORF">MBM_09053</name>
</gene>
<dbReference type="RefSeq" id="XP_007296942.1">
    <property type="nucleotide sequence ID" value="XM_007296880.1"/>
</dbReference>
<dbReference type="Proteomes" id="UP000006753">
    <property type="component" value="Unassembled WGS sequence"/>
</dbReference>
<feature type="coiled-coil region" evidence="1">
    <location>
        <begin position="384"/>
        <end position="453"/>
    </location>
</feature>
<keyword evidence="4" id="KW-1185">Reference proteome</keyword>
<dbReference type="InterPro" id="IPR027417">
    <property type="entry name" value="P-loop_NTPase"/>
</dbReference>
<feature type="region of interest" description="Disordered" evidence="2">
    <location>
        <begin position="47"/>
        <end position="95"/>
    </location>
</feature>
<dbReference type="PANTHER" id="PTHR46434:SF1">
    <property type="entry name" value="GENETIC INTERACTOR OF PROHIBITINS 3, MITOCHONDRIAL"/>
    <property type="match status" value="1"/>
</dbReference>
<name>K1XK60_MARBU</name>
<feature type="compositionally biased region" description="Basic residues" evidence="2">
    <location>
        <begin position="754"/>
        <end position="769"/>
    </location>
</feature>
<keyword evidence="1" id="KW-0175">Coiled coil</keyword>
<sequence>MATTIQITRRIIGKAGIPVAEIPTFLCPGILRTASLPIRCLHPQPRTFTPASQRRNISLGEGRGEKDQTQAKAALDDESASFRASAGDGTESTSISPAAAQAIQLKRLPQQCSGCGALSQTVDKQGPGFFNLQRKAVKKYLQGTPNAGLSAEGQIVKEALERAASEGLAIDVGTVEVPATITQIPVCERCNNLIHHNYGVSIQHPSMQSIRETIAKSPYKYNHVYHVLDAVDFPMSLIPGLHKMLLLAPQRSLNRRSKTGTFSKGKKTQVSFIIARSDLLAPLKLQVDAMMPYLRSVLRDALGRAGRDIRLGNVHCVSAKRDWWTKELKEDIWRRGGGGWMVGKVNVGKSQLFHGVFPKGRKQNRFLKKAVLTSTSPLDVSPRKHETQEQVNEAIKEAIEETRKAIEDTKEEMAEAQEAVEERDRKALQETGKANENENFEDAQNSIEECKSKTPGLLDIVPGADSELQAAFDEFEELDTSLDTSSLLPPAQPETDYPTMPLVSPLPGTTASPIRHSFGNGKGELIDLPGLARSDLELYVQPEHRHKLVMRERVKPEQKVIRPGQSLLLGGFIRITPTTPDLFIMAYAFTPIDAHLTSTEKAIGTQQQTRDSNVQNIALPGTGDKIASAGKFYLRWDVTRQRAGPITARNAVGIKPEQLPYRVMATDILLEGCGWVELVCQIRKRPGESFVMPSREHNQAWEREPYSDADADPATLKEYVDPTWPAVEIFTPGGEFVGARKPMNAWLLCATKPSKRALKGRPRKSMKGAKKAEKARSRAGSPV</sequence>
<dbReference type="InterPro" id="IPR050896">
    <property type="entry name" value="Mito_lipid_metab_GTPase"/>
</dbReference>
<reference evidence="3 4" key="1">
    <citation type="journal article" date="2012" name="BMC Genomics">
        <title>Sequencing the genome of Marssonina brunnea reveals fungus-poplar co-evolution.</title>
        <authorList>
            <person name="Zhu S."/>
            <person name="Cao Y.-Z."/>
            <person name="Jiang C."/>
            <person name="Tan B.-Y."/>
            <person name="Wang Z."/>
            <person name="Feng S."/>
            <person name="Zhang L."/>
            <person name="Su X.-H."/>
            <person name="Brejova B."/>
            <person name="Vinar T."/>
            <person name="Xu M."/>
            <person name="Wang M.-X."/>
            <person name="Zhang S.-G."/>
            <person name="Huang M.-R."/>
            <person name="Wu R."/>
            <person name="Zhou Y."/>
        </authorList>
    </citation>
    <scope>NUCLEOTIDE SEQUENCE [LARGE SCALE GENOMIC DNA]</scope>
    <source>
        <strain evidence="3 4">MB_m1</strain>
    </source>
</reference>
<evidence type="ECO:0000256" key="2">
    <source>
        <dbReference type="SAM" id="MobiDB-lite"/>
    </source>
</evidence>
<dbReference type="InParanoid" id="K1XK60"/>
<dbReference type="HOGENOM" id="CLU_015286_0_0_1"/>
<evidence type="ECO:0008006" key="5">
    <source>
        <dbReference type="Google" id="ProtNLM"/>
    </source>
</evidence>
<dbReference type="STRING" id="1072389.K1XK60"/>